<feature type="non-terminal residue" evidence="1">
    <location>
        <position position="1"/>
    </location>
</feature>
<protein>
    <submittedName>
        <fullName evidence="1">3655_t:CDS:1</fullName>
    </submittedName>
</protein>
<organism evidence="1 2">
    <name type="scientific">Cetraspora pellucida</name>
    <dbReference type="NCBI Taxonomy" id="1433469"/>
    <lineage>
        <taxon>Eukaryota</taxon>
        <taxon>Fungi</taxon>
        <taxon>Fungi incertae sedis</taxon>
        <taxon>Mucoromycota</taxon>
        <taxon>Glomeromycotina</taxon>
        <taxon>Glomeromycetes</taxon>
        <taxon>Diversisporales</taxon>
        <taxon>Gigasporaceae</taxon>
        <taxon>Cetraspora</taxon>
    </lineage>
</organism>
<keyword evidence="2" id="KW-1185">Reference proteome</keyword>
<proteinExistence type="predicted"/>
<reference evidence="1" key="1">
    <citation type="submission" date="2021-06" db="EMBL/GenBank/DDBJ databases">
        <authorList>
            <person name="Kallberg Y."/>
            <person name="Tangrot J."/>
            <person name="Rosling A."/>
        </authorList>
    </citation>
    <scope>NUCLEOTIDE SEQUENCE</scope>
    <source>
        <strain evidence="1">28 12/20/2015</strain>
    </source>
</reference>
<sequence length="91" mass="10594">YFESKDFVKKQLIICSGFGTSKTIFVNKHKDQFLDIDSLLTDKEKEQLAIYCNLADWQNVNKIYNKIISKYNEHKPLLGTLIRANIGKKLI</sequence>
<accession>A0ACA9R5K4</accession>
<evidence type="ECO:0000313" key="2">
    <source>
        <dbReference type="Proteomes" id="UP000789366"/>
    </source>
</evidence>
<name>A0ACA9R5K4_9GLOM</name>
<gene>
    <name evidence="1" type="ORF">SPELUC_LOCUS16182</name>
</gene>
<evidence type="ECO:0000313" key="1">
    <source>
        <dbReference type="EMBL" id="CAG8777780.1"/>
    </source>
</evidence>
<dbReference type="EMBL" id="CAJVPW010058221">
    <property type="protein sequence ID" value="CAG8777780.1"/>
    <property type="molecule type" value="Genomic_DNA"/>
</dbReference>
<dbReference type="Proteomes" id="UP000789366">
    <property type="component" value="Unassembled WGS sequence"/>
</dbReference>
<comment type="caution">
    <text evidence="1">The sequence shown here is derived from an EMBL/GenBank/DDBJ whole genome shotgun (WGS) entry which is preliminary data.</text>
</comment>